<dbReference type="EMBL" id="JACWMW010000002">
    <property type="protein sequence ID" value="MBD1385732.1"/>
    <property type="molecule type" value="Genomic_DNA"/>
</dbReference>
<reference evidence="1 2" key="1">
    <citation type="submission" date="2020-09" db="EMBL/GenBank/DDBJ databases">
        <title>Novel species of Mucilaginibacter isolated from a glacier on the Tibetan Plateau.</title>
        <authorList>
            <person name="Liu Q."/>
            <person name="Xin Y.-H."/>
        </authorList>
    </citation>
    <scope>NUCLEOTIDE SEQUENCE [LARGE SCALE GENOMIC DNA]</scope>
    <source>
        <strain evidence="1 2">CGMCC 1.13878</strain>
    </source>
</reference>
<organism evidence="1 2">
    <name type="scientific">Mucilaginibacter rigui</name>
    <dbReference type="NCBI Taxonomy" id="534635"/>
    <lineage>
        <taxon>Bacteria</taxon>
        <taxon>Pseudomonadati</taxon>
        <taxon>Bacteroidota</taxon>
        <taxon>Sphingobacteriia</taxon>
        <taxon>Sphingobacteriales</taxon>
        <taxon>Sphingobacteriaceae</taxon>
        <taxon>Mucilaginibacter</taxon>
    </lineage>
</organism>
<protein>
    <submittedName>
        <fullName evidence="1">Uncharacterized protein</fullName>
    </submittedName>
</protein>
<name>A0ABR7X575_9SPHI</name>
<dbReference type="RefSeq" id="WP_191175590.1">
    <property type="nucleotide sequence ID" value="NZ_JACWMW010000002.1"/>
</dbReference>
<gene>
    <name evidence="1" type="ORF">IDJ75_10620</name>
</gene>
<evidence type="ECO:0000313" key="2">
    <source>
        <dbReference type="Proteomes" id="UP000618754"/>
    </source>
</evidence>
<evidence type="ECO:0000313" key="1">
    <source>
        <dbReference type="EMBL" id="MBD1385732.1"/>
    </source>
</evidence>
<proteinExistence type="predicted"/>
<keyword evidence="2" id="KW-1185">Reference proteome</keyword>
<sequence length="224" mass="24634">MPPVLIYTDTQKATEEKAYLTTVIPFLQSAYNAILGLQLTATLAELESLFNSISRNPQGTDHLEQLAKSFVKNKLVIKAGSQDYNGVPISAQKIADMIDVPNVSTLVSALDGYFHARRSAGFGIRFTLLDLVDDVISKKGTADASITTEYTYYSKNDYGAALATQLFTMCDAMNQLEALDTSALSLKVGGLKQDGIFKGVEFINNTWRPSLYFIREREAQKPNA</sequence>
<accession>A0ABR7X575</accession>
<dbReference type="Proteomes" id="UP000618754">
    <property type="component" value="Unassembled WGS sequence"/>
</dbReference>
<comment type="caution">
    <text evidence="1">The sequence shown here is derived from an EMBL/GenBank/DDBJ whole genome shotgun (WGS) entry which is preliminary data.</text>
</comment>